<proteinExistence type="predicted"/>
<keyword evidence="5 6" id="KW-0472">Membrane</keyword>
<evidence type="ECO:0000313" key="8">
    <source>
        <dbReference type="EMBL" id="TFW28000.1"/>
    </source>
</evidence>
<dbReference type="InterPro" id="IPR004869">
    <property type="entry name" value="MMPL_dom"/>
</dbReference>
<evidence type="ECO:0000256" key="5">
    <source>
        <dbReference type="ARBA" id="ARBA00023136"/>
    </source>
</evidence>
<keyword evidence="9" id="KW-1185">Reference proteome</keyword>
<dbReference type="Proteomes" id="UP000297258">
    <property type="component" value="Unassembled WGS sequence"/>
</dbReference>
<feature type="transmembrane region" description="Helical" evidence="6">
    <location>
        <begin position="403"/>
        <end position="428"/>
    </location>
</feature>
<feature type="transmembrane region" description="Helical" evidence="6">
    <location>
        <begin position="301"/>
        <end position="321"/>
    </location>
</feature>
<dbReference type="AlphaFoldDB" id="A0A4Y9SMY1"/>
<dbReference type="SUPFAM" id="SSF82866">
    <property type="entry name" value="Multidrug efflux transporter AcrB transmembrane domain"/>
    <property type="match status" value="1"/>
</dbReference>
<dbReference type="InterPro" id="IPR050545">
    <property type="entry name" value="Mycobact_MmpL"/>
</dbReference>
<evidence type="ECO:0000313" key="9">
    <source>
        <dbReference type="Proteomes" id="UP000297258"/>
    </source>
</evidence>
<name>A0A4Y9SMY1_9BURK</name>
<dbReference type="EMBL" id="SPUM01000143">
    <property type="protein sequence ID" value="TFW28000.1"/>
    <property type="molecule type" value="Genomic_DNA"/>
</dbReference>
<dbReference type="RefSeq" id="WP_135191844.1">
    <property type="nucleotide sequence ID" value="NZ_SPUM01000143.1"/>
</dbReference>
<feature type="non-terminal residue" evidence="8">
    <location>
        <position position="586"/>
    </location>
</feature>
<evidence type="ECO:0000256" key="1">
    <source>
        <dbReference type="ARBA" id="ARBA00004651"/>
    </source>
</evidence>
<keyword evidence="3 6" id="KW-0812">Transmembrane</keyword>
<keyword evidence="2" id="KW-1003">Cell membrane</keyword>
<comment type="caution">
    <text evidence="8">The sequence shown here is derived from an EMBL/GenBank/DDBJ whole genome shotgun (WGS) entry which is preliminary data.</text>
</comment>
<dbReference type="PANTHER" id="PTHR33406">
    <property type="entry name" value="MEMBRANE PROTEIN MJ1562-RELATED"/>
    <property type="match status" value="1"/>
</dbReference>
<feature type="transmembrane region" description="Helical" evidence="6">
    <location>
        <begin position="372"/>
        <end position="391"/>
    </location>
</feature>
<evidence type="ECO:0000256" key="6">
    <source>
        <dbReference type="SAM" id="Phobius"/>
    </source>
</evidence>
<evidence type="ECO:0000256" key="2">
    <source>
        <dbReference type="ARBA" id="ARBA00022475"/>
    </source>
</evidence>
<evidence type="ECO:0000259" key="7">
    <source>
        <dbReference type="Pfam" id="PF03176"/>
    </source>
</evidence>
<dbReference type="Pfam" id="PF03176">
    <property type="entry name" value="MMPL"/>
    <property type="match status" value="1"/>
</dbReference>
<reference evidence="8 9" key="1">
    <citation type="submission" date="2019-03" db="EMBL/GenBank/DDBJ databases">
        <title>Draft genome of Massilia hortus sp. nov., a novel bacterial species of the Oxalobacteraceae family.</title>
        <authorList>
            <person name="Peta V."/>
            <person name="Raths R."/>
            <person name="Bucking H."/>
        </authorList>
    </citation>
    <scope>NUCLEOTIDE SEQUENCE [LARGE SCALE GENOMIC DNA]</scope>
    <source>
        <strain evidence="8 9">ONC3</strain>
    </source>
</reference>
<organism evidence="8 9">
    <name type="scientific">Massilia horti</name>
    <dbReference type="NCBI Taxonomy" id="2562153"/>
    <lineage>
        <taxon>Bacteria</taxon>
        <taxon>Pseudomonadati</taxon>
        <taxon>Pseudomonadota</taxon>
        <taxon>Betaproteobacteria</taxon>
        <taxon>Burkholderiales</taxon>
        <taxon>Oxalobacteraceae</taxon>
        <taxon>Telluria group</taxon>
        <taxon>Massilia</taxon>
    </lineage>
</organism>
<dbReference type="PANTHER" id="PTHR33406:SF13">
    <property type="entry name" value="MEMBRANE PROTEIN YDFJ"/>
    <property type="match status" value="1"/>
</dbReference>
<dbReference type="Gene3D" id="1.20.1640.10">
    <property type="entry name" value="Multidrug efflux transporter AcrB transmembrane domain"/>
    <property type="match status" value="1"/>
</dbReference>
<accession>A0A4Y9SMY1</accession>
<feature type="transmembrane region" description="Helical" evidence="6">
    <location>
        <begin position="16"/>
        <end position="35"/>
    </location>
</feature>
<keyword evidence="4 6" id="KW-1133">Transmembrane helix</keyword>
<evidence type="ECO:0000256" key="3">
    <source>
        <dbReference type="ARBA" id="ARBA00022692"/>
    </source>
</evidence>
<evidence type="ECO:0000256" key="4">
    <source>
        <dbReference type="ARBA" id="ARBA00022989"/>
    </source>
</evidence>
<gene>
    <name evidence="8" type="ORF">E4O92_22290</name>
</gene>
<dbReference type="GO" id="GO:0005886">
    <property type="term" value="C:plasma membrane"/>
    <property type="evidence" value="ECO:0007669"/>
    <property type="project" value="UniProtKB-SubCell"/>
</dbReference>
<feature type="transmembrane region" description="Helical" evidence="6">
    <location>
        <begin position="274"/>
        <end position="294"/>
    </location>
</feature>
<comment type="subcellular location">
    <subcellularLocation>
        <location evidence="1">Cell membrane</location>
        <topology evidence="1">Multi-pass membrane protein</topology>
    </subcellularLocation>
</comment>
<sequence>MLTKFVCQLIATSVRFAWLMIVAFVVLVVLSALYVSRHFAISTDVSHLINPGTAWAQRSAAIDTAFPQRGDTTLVVVRAPIPEFANQAASELAAALAAQPAMFHSVNAGANSEFFKRNGLLFLPSEQLTTLARQLSDGRPLLNALAHDPSLRGLSNLLSVTLLTPLQTGQVTLAGMAPLLARSADTVEAALAGRKGGLSWQALADTGSPAGPANALVVVTPVMHYNELQPGAASSQAIRDTAARLQLASRYGATIGLTGSVPLSDDEFASVQEGAALGGAVTVVFVLLILWFALRTAKMVLAVFLTIMGGLLVTAALGLLMVGALNIISVAFAILFIGLGVDFGIQFGMRFRARRLAECDTYCALMAVSRSVALPLTLAAVATSIGFFAFLPTDYRGVAELGLIAGVGILVVAFPSCLTVLPALICALNPPGAASMPGYHWLAPVDRTFQKHRKVLLFGTIALVLAGIPLLWHLRFDFNPLHLKDPNSESMQTLSALAGSDEVGIDNVQVLSPNLTQAKALGERLEDLPEVAKVMSATSFVPDHQPEKMNTIASLADRLLPVLRQTPAPPASDAQRVAALRAAAQA</sequence>
<protein>
    <submittedName>
        <fullName evidence="8">RND transporter</fullName>
    </submittedName>
</protein>
<dbReference type="OrthoDB" id="7067407at2"/>
<feature type="domain" description="Membrane transport protein MMPL" evidence="7">
    <location>
        <begin position="231"/>
        <end position="427"/>
    </location>
</feature>
<feature type="transmembrane region" description="Helical" evidence="6">
    <location>
        <begin position="455"/>
        <end position="474"/>
    </location>
</feature>
<feature type="transmembrane region" description="Helical" evidence="6">
    <location>
        <begin position="327"/>
        <end position="345"/>
    </location>
</feature>